<dbReference type="CDD" id="cd00840">
    <property type="entry name" value="MPP_Mre11_N"/>
    <property type="match status" value="1"/>
</dbReference>
<dbReference type="EMBL" id="SOIP01000198">
    <property type="protein sequence ID" value="TET81863.1"/>
    <property type="molecule type" value="Genomic_DNA"/>
</dbReference>
<feature type="domain" description="Calcineurin-like phosphoesterase" evidence="4">
    <location>
        <begin position="7"/>
        <end position="206"/>
    </location>
</feature>
<organism evidence="5 6">
    <name type="scientific">candidate division TA06 bacterium</name>
    <dbReference type="NCBI Taxonomy" id="2250710"/>
    <lineage>
        <taxon>Bacteria</taxon>
        <taxon>Bacteria division TA06</taxon>
    </lineage>
</organism>
<dbReference type="Proteomes" id="UP000315534">
    <property type="component" value="Unassembled WGS sequence"/>
</dbReference>
<dbReference type="PANTHER" id="PTHR30337:SF0">
    <property type="entry name" value="NUCLEASE SBCCD SUBUNIT D"/>
    <property type="match status" value="1"/>
</dbReference>
<dbReference type="PANTHER" id="PTHR30337">
    <property type="entry name" value="COMPONENT OF ATP-DEPENDENT DSDNA EXONUCLEASE"/>
    <property type="match status" value="1"/>
</dbReference>
<evidence type="ECO:0000313" key="6">
    <source>
        <dbReference type="Proteomes" id="UP000315534"/>
    </source>
</evidence>
<evidence type="ECO:0000256" key="2">
    <source>
        <dbReference type="ARBA" id="ARBA00022801"/>
    </source>
</evidence>
<dbReference type="Pfam" id="PF00149">
    <property type="entry name" value="Metallophos"/>
    <property type="match status" value="1"/>
</dbReference>
<keyword evidence="3 5" id="KW-0269">Exonuclease</keyword>
<dbReference type="InterPro" id="IPR004843">
    <property type="entry name" value="Calcineurin-like_PHP"/>
</dbReference>
<dbReference type="InterPro" id="IPR029052">
    <property type="entry name" value="Metallo-depent_PP-like"/>
</dbReference>
<keyword evidence="2" id="KW-0378">Hydrolase</keyword>
<accession>A0A523XRC8</accession>
<sequence length="423" mass="47083">MGNSAVKFAHISDCHLGAWQHNEELCELNLQAFLIALDICLAKKVDFVLIAGDLLNTPTPDLAIVESAVRKMKELKDAGVEFYMILGSHDYSPNVRSITDVLSSAGFIAPVMNCEERDGRLVLNCVRDPKTGAILAGLSGKRRGEDAEDFLRLDTHHIQREKGFKIFAFHNYLSGIAPSEIPGIPSLPLENLPRGFDYYAGGHPHKKQQYDTQYYRHVVYAGSLFGCRPVDLKTSASGERRGFYVVTVEDNNVTEVEFCEVRVCEVVSPASIDIEGMDPNSARARIEQYVGEMEVNDKVVLLEIKGRLSEGRPYQIRFQELEDELIEKGAKTVLLDRRGVVGQTLETVSAAKDIGQLEVEELERALLEFDSSLSALQGGTGLALAQEFLQALSVEREESQTKKAYEEKMIVLGQDIIGRRLFQ</sequence>
<evidence type="ECO:0000313" key="5">
    <source>
        <dbReference type="EMBL" id="TET81863.1"/>
    </source>
</evidence>
<dbReference type="SUPFAM" id="SSF56300">
    <property type="entry name" value="Metallo-dependent phosphatases"/>
    <property type="match status" value="1"/>
</dbReference>
<keyword evidence="1" id="KW-0540">Nuclease</keyword>
<reference evidence="5 6" key="1">
    <citation type="submission" date="2019-03" db="EMBL/GenBank/DDBJ databases">
        <title>Metabolic potential of uncultured bacteria and archaea associated with petroleum seepage in deep-sea sediments.</title>
        <authorList>
            <person name="Dong X."/>
            <person name="Hubert C."/>
        </authorList>
    </citation>
    <scope>NUCLEOTIDE SEQUENCE [LARGE SCALE GENOMIC DNA]</scope>
    <source>
        <strain evidence="5">E29_bin36</strain>
    </source>
</reference>
<dbReference type="AlphaFoldDB" id="A0A523XRC8"/>
<evidence type="ECO:0000259" key="4">
    <source>
        <dbReference type="Pfam" id="PF00149"/>
    </source>
</evidence>
<evidence type="ECO:0000256" key="1">
    <source>
        <dbReference type="ARBA" id="ARBA00022722"/>
    </source>
</evidence>
<gene>
    <name evidence="5" type="ORF">E3J38_03180</name>
</gene>
<evidence type="ECO:0000256" key="3">
    <source>
        <dbReference type="ARBA" id="ARBA00022839"/>
    </source>
</evidence>
<dbReference type="InterPro" id="IPR050535">
    <property type="entry name" value="DNA_Repair-Maintenance_Comp"/>
</dbReference>
<comment type="caution">
    <text evidence="5">The sequence shown here is derived from an EMBL/GenBank/DDBJ whole genome shotgun (WGS) entry which is preliminary data.</text>
</comment>
<dbReference type="Gene3D" id="3.60.21.10">
    <property type="match status" value="1"/>
</dbReference>
<proteinExistence type="predicted"/>
<dbReference type="InterPro" id="IPR041796">
    <property type="entry name" value="Mre11_N"/>
</dbReference>
<protein>
    <submittedName>
        <fullName evidence="5">DNA repair exonuclease</fullName>
    </submittedName>
</protein>
<name>A0A523XRC8_UNCT6</name>
<dbReference type="GO" id="GO:0004527">
    <property type="term" value="F:exonuclease activity"/>
    <property type="evidence" value="ECO:0007669"/>
    <property type="project" value="UniProtKB-KW"/>
</dbReference>